<proteinExistence type="predicted"/>
<dbReference type="AlphaFoldDB" id="A0A645E7H7"/>
<sequence>MGPHQQFVAVVHLFGKRVECLGYLGYIGNDGFLLIGKLCQVMFFNGGVDVEFHHFWVDKHHLHFRRMLFVQQRCDDRIQAHRLSLSGCSGDQQVRHFGQVKNKHLVGDGFSQRYRQIICAFLKFDGSDNRLHGYNLWLFVGYFYTDCPFTGHWGDNTNTQRRKAQGNIVFQVSNS</sequence>
<organism evidence="1">
    <name type="scientific">bioreactor metagenome</name>
    <dbReference type="NCBI Taxonomy" id="1076179"/>
    <lineage>
        <taxon>unclassified sequences</taxon>
        <taxon>metagenomes</taxon>
        <taxon>ecological metagenomes</taxon>
    </lineage>
</organism>
<evidence type="ECO:0000313" key="1">
    <source>
        <dbReference type="EMBL" id="MPM96793.1"/>
    </source>
</evidence>
<gene>
    <name evidence="1" type="ORF">SDC9_143958</name>
</gene>
<accession>A0A645E7H7</accession>
<reference evidence="1" key="1">
    <citation type="submission" date="2019-08" db="EMBL/GenBank/DDBJ databases">
        <authorList>
            <person name="Kucharzyk K."/>
            <person name="Murdoch R.W."/>
            <person name="Higgins S."/>
            <person name="Loffler F."/>
        </authorList>
    </citation>
    <scope>NUCLEOTIDE SEQUENCE</scope>
</reference>
<dbReference type="AntiFam" id="ANF00158">
    <property type="entry name" value="Shadow ORF (opposite ftsK2)"/>
</dbReference>
<comment type="caution">
    <text evidence="1">The sequence shown here is derived from an EMBL/GenBank/DDBJ whole genome shotgun (WGS) entry which is preliminary data.</text>
</comment>
<protein>
    <submittedName>
        <fullName evidence="1">Uncharacterized protein</fullName>
    </submittedName>
</protein>
<name>A0A645E7H7_9ZZZZ</name>
<dbReference type="EMBL" id="VSSQ01043135">
    <property type="protein sequence ID" value="MPM96793.1"/>
    <property type="molecule type" value="Genomic_DNA"/>
</dbReference>